<protein>
    <submittedName>
        <fullName evidence="1">Uncharacterized protein</fullName>
    </submittedName>
</protein>
<evidence type="ECO:0000313" key="1">
    <source>
        <dbReference type="EMBL" id="GEW07886.1"/>
    </source>
</evidence>
<reference evidence="1" key="1">
    <citation type="journal article" date="2019" name="Sci. Rep.">
        <title>Draft genome of Tanacetum cinerariifolium, the natural source of mosquito coil.</title>
        <authorList>
            <person name="Yamashiro T."/>
            <person name="Shiraishi A."/>
            <person name="Satake H."/>
            <person name="Nakayama K."/>
        </authorList>
    </citation>
    <scope>NUCLEOTIDE SEQUENCE</scope>
</reference>
<accession>A0A699GRY2</accession>
<gene>
    <name evidence="1" type="ORF">Tci_179862</name>
</gene>
<comment type="caution">
    <text evidence="1">The sequence shown here is derived from an EMBL/GenBank/DDBJ whole genome shotgun (WGS) entry which is preliminary data.</text>
</comment>
<dbReference type="EMBL" id="BKCJ010044362">
    <property type="protein sequence ID" value="GEW07886.1"/>
    <property type="molecule type" value="Genomic_DNA"/>
</dbReference>
<proteinExistence type="predicted"/>
<sequence length="267" mass="29264">MGEFLLGETKFPSGKVTEIESKIIKDDIKTEAIQDVQVKVLSDRVVDLDAKLIRMALHLDEEFDHLYLTTVTGQRWIFSRRAIDKGLQDGLAADIDHGKAGRVLAKVATYDPAAEVNYVAVVNALRAVDFPLLAQLASYKDSSLADLIDLPRLEGPAAKAPEAEHLQPSPDQLMLLIHRLEIRWLLERFLFEPLSAKNPIGETSTLGVPAAVATTTASSTTFAKIGSVPPIPYAKAPPSSIAFKKEELDTTPEHTAAPHAYIYCRIL</sequence>
<dbReference type="AlphaFoldDB" id="A0A699GRY2"/>
<organism evidence="1">
    <name type="scientific">Tanacetum cinerariifolium</name>
    <name type="common">Dalmatian daisy</name>
    <name type="synonym">Chrysanthemum cinerariifolium</name>
    <dbReference type="NCBI Taxonomy" id="118510"/>
    <lineage>
        <taxon>Eukaryota</taxon>
        <taxon>Viridiplantae</taxon>
        <taxon>Streptophyta</taxon>
        <taxon>Embryophyta</taxon>
        <taxon>Tracheophyta</taxon>
        <taxon>Spermatophyta</taxon>
        <taxon>Magnoliopsida</taxon>
        <taxon>eudicotyledons</taxon>
        <taxon>Gunneridae</taxon>
        <taxon>Pentapetalae</taxon>
        <taxon>asterids</taxon>
        <taxon>campanulids</taxon>
        <taxon>Asterales</taxon>
        <taxon>Asteraceae</taxon>
        <taxon>Asteroideae</taxon>
        <taxon>Anthemideae</taxon>
        <taxon>Anthemidinae</taxon>
        <taxon>Tanacetum</taxon>
    </lineage>
</organism>
<name>A0A699GRY2_TANCI</name>